<evidence type="ECO:0000313" key="3">
    <source>
        <dbReference type="Proteomes" id="UP000179769"/>
    </source>
</evidence>
<comment type="caution">
    <text evidence="2">The sequence shown here is derived from an EMBL/GenBank/DDBJ whole genome shotgun (WGS) entry which is preliminary data.</text>
</comment>
<feature type="compositionally biased region" description="Basic and acidic residues" evidence="1">
    <location>
        <begin position="84"/>
        <end position="94"/>
    </location>
</feature>
<sequence>MPGVGSPNEPPDAGPAGGEPAAGWSACGDPVAGAGHAVDPVSGPAGGGLAAGVLGARADGRPGRRGPADVGRRLGGGALVPPDPPDRRTGASGR</sequence>
<dbReference type="AlphaFoldDB" id="A0A1S1Q0X2"/>
<feature type="compositionally biased region" description="Basic and acidic residues" evidence="1">
    <location>
        <begin position="58"/>
        <end position="72"/>
    </location>
</feature>
<keyword evidence="3" id="KW-1185">Reference proteome</keyword>
<dbReference type="EMBL" id="MAXA01000224">
    <property type="protein sequence ID" value="OHV27236.1"/>
    <property type="molecule type" value="Genomic_DNA"/>
</dbReference>
<evidence type="ECO:0000256" key="1">
    <source>
        <dbReference type="SAM" id="MobiDB-lite"/>
    </source>
</evidence>
<evidence type="ECO:0000313" key="2">
    <source>
        <dbReference type="EMBL" id="OHV27236.1"/>
    </source>
</evidence>
<name>A0A1S1Q0X2_9ACTN</name>
<dbReference type="Proteomes" id="UP000179769">
    <property type="component" value="Unassembled WGS sequence"/>
</dbReference>
<organism evidence="2 3">
    <name type="scientific">Parafrankia soli</name>
    <dbReference type="NCBI Taxonomy" id="2599596"/>
    <lineage>
        <taxon>Bacteria</taxon>
        <taxon>Bacillati</taxon>
        <taxon>Actinomycetota</taxon>
        <taxon>Actinomycetes</taxon>
        <taxon>Frankiales</taxon>
        <taxon>Frankiaceae</taxon>
        <taxon>Parafrankia</taxon>
    </lineage>
</organism>
<gene>
    <name evidence="2" type="ORF">BBK14_05025</name>
</gene>
<accession>A0A1S1Q0X2</accession>
<proteinExistence type="predicted"/>
<protein>
    <submittedName>
        <fullName evidence="2">Uncharacterized protein</fullName>
    </submittedName>
</protein>
<feature type="region of interest" description="Disordered" evidence="1">
    <location>
        <begin position="1"/>
        <end position="94"/>
    </location>
</feature>
<reference evidence="3" key="1">
    <citation type="submission" date="2016-07" db="EMBL/GenBank/DDBJ databases">
        <title>Frankia sp. NRRL B-16219 Genome sequencing.</title>
        <authorList>
            <person name="Ghodhbane-Gtari F."/>
            <person name="Swanson E."/>
            <person name="Gueddou A."/>
            <person name="Louati M."/>
            <person name="Nouioui I."/>
            <person name="Hezbri K."/>
            <person name="Abebe-Akele F."/>
            <person name="Simpson S."/>
            <person name="Morris K."/>
            <person name="Thomas K."/>
            <person name="Gtari M."/>
            <person name="Tisa L.S."/>
        </authorList>
    </citation>
    <scope>NUCLEOTIDE SEQUENCE [LARGE SCALE GENOMIC DNA]</scope>
    <source>
        <strain evidence="3">NRRL B-16219</strain>
    </source>
</reference>